<evidence type="ECO:0000256" key="2">
    <source>
        <dbReference type="SAM" id="Phobius"/>
    </source>
</evidence>
<protein>
    <submittedName>
        <fullName evidence="5">Trafficking protein particle complex subunit 9</fullName>
    </submittedName>
</protein>
<comment type="similarity">
    <text evidence="1">Belongs to the NIBP family.</text>
</comment>
<reference evidence="5" key="1">
    <citation type="submission" date="2020-08" db="EMBL/GenBank/DDBJ databases">
        <title>Multicomponent nature underlies the extraordinary mechanical properties of spider dragline silk.</title>
        <authorList>
            <person name="Kono N."/>
            <person name="Nakamura H."/>
            <person name="Mori M."/>
            <person name="Yoshida Y."/>
            <person name="Ohtoshi R."/>
            <person name="Malay A.D."/>
            <person name="Moran D.A.P."/>
            <person name="Tomita M."/>
            <person name="Numata K."/>
            <person name="Arakawa K."/>
        </authorList>
    </citation>
    <scope>NUCLEOTIDE SEQUENCE</scope>
</reference>
<keyword evidence="6" id="KW-1185">Reference proteome</keyword>
<proteinExistence type="inferred from homology"/>
<evidence type="ECO:0000259" key="4">
    <source>
        <dbReference type="Pfam" id="PF26254"/>
    </source>
</evidence>
<dbReference type="PANTHER" id="PTHR21512:SF5">
    <property type="entry name" value="TRAFFICKING PROTEIN PARTICLE COMPLEX SUBUNIT 9"/>
    <property type="match status" value="1"/>
</dbReference>
<evidence type="ECO:0000313" key="5">
    <source>
        <dbReference type="EMBL" id="GFS37941.1"/>
    </source>
</evidence>
<dbReference type="PANTHER" id="PTHR21512">
    <property type="entry name" value="TRAFFICKING PROTEIN PARTICLE COMPLEX SUBUNIT 9"/>
    <property type="match status" value="1"/>
</dbReference>
<dbReference type="InterPro" id="IPR058565">
    <property type="entry name" value="Ig_TRAPPC9_Trs120_1st"/>
</dbReference>
<dbReference type="InterPro" id="IPR058563">
    <property type="entry name" value="Trs120_TRAPPC9_N"/>
</dbReference>
<evidence type="ECO:0000259" key="3">
    <source>
        <dbReference type="Pfam" id="PF08626"/>
    </source>
</evidence>
<gene>
    <name evidence="5" type="primary">Trappc9</name>
    <name evidence="5" type="ORF">NPIL_647171</name>
</gene>
<keyword evidence="2" id="KW-1133">Transmembrane helix</keyword>
<accession>A0A8X6ICX3</accession>
<dbReference type="InterPro" id="IPR013935">
    <property type="entry name" value="Trs120_TRAPPC9"/>
</dbReference>
<dbReference type="Pfam" id="PF08626">
    <property type="entry name" value="TRAPPC9-Trs120"/>
    <property type="match status" value="1"/>
</dbReference>
<feature type="domain" description="Trs120/TRAPPC9 first Ig-like" evidence="4">
    <location>
        <begin position="669"/>
        <end position="772"/>
    </location>
</feature>
<organism evidence="5 6">
    <name type="scientific">Nephila pilipes</name>
    <name type="common">Giant wood spider</name>
    <name type="synonym">Nephila maculata</name>
    <dbReference type="NCBI Taxonomy" id="299642"/>
    <lineage>
        <taxon>Eukaryota</taxon>
        <taxon>Metazoa</taxon>
        <taxon>Ecdysozoa</taxon>
        <taxon>Arthropoda</taxon>
        <taxon>Chelicerata</taxon>
        <taxon>Arachnida</taxon>
        <taxon>Araneae</taxon>
        <taxon>Araneomorphae</taxon>
        <taxon>Entelegynae</taxon>
        <taxon>Araneoidea</taxon>
        <taxon>Nephilidae</taxon>
        <taxon>Nephila</taxon>
    </lineage>
</organism>
<feature type="transmembrane region" description="Helical" evidence="2">
    <location>
        <begin position="1101"/>
        <end position="1121"/>
    </location>
</feature>
<sequence length="1326" mass="149460">MVNHEIGDKINKKSFYKIFERIKSVQYVTVRESGATRYIWFRYETNYPPENNDWGDFQTHRKVRGLISIGISGPEENVEDLSKEHSILLEKYNNSMFDSRCFVFSCDSMSLTDIHESKFSLDDKAASPDCTHSPVIDNLKNDVFKDNVEPVPKSHMANEDDINIFNNYYSSSPKSDTPETSFRDLDESSFSPDFNSLPNFHSTNLNDVNHSFDSVESNVSCGPSSPITIADSPASKKFFIPSSNSRSTHCIIYSDTDNCDQLEHDVKEFVNSIFWILESKRLDRSFEKQDKIPLLIAPFEKKNFVGIDTDTKVYKKRCLGRMKKHIGDLALQAGLPLEALPLYVTSIEHLKSGQDWLWLAAAYEGQCAASSILQCEAKGMPLKEQTPDRFKIPVPKIMKTNASQSKSLPPYLDPMEYKNLGKNILCFEEIAEKYQEAIMHYEKYQGAAIVELECSMKAARVFIAFHKKVEAAKVLQNVVFTSVVQTDDQKVIRFNALAQVFTDMGFHRKASFFKRMAAKSCVAHTNPNWLKCYYLMLESLPGFSLPLDVDEYPSDNSLGWPRIQYQLLYDIGNVSLMLNYQAVAVRHLTYTLHTQLNRMAPIQLRGICRQLEELTAKCEGAPVPLILENGITIPPVNLLNLPRVKSFKLQSLRPHLRPVKITTNEMRTESEQDSIFIFSAIPRDRSAKGSCKIDFKWVEGDICEVALQVFNPLPFELKVTNMSILADDIPFESFPACLSLPAESGPYPVTLHGSPIGSGKLQILGYITHVLGVKSICLLKDIPAIKKPYFTIDVIPRLPVIELSTSLPRSSMFSSLEDTSYVVISASSTMMTGQSQECTITISNSGIEPVEWIDISLHSKLRKDLESSFFTWSKENLDTQLPITAGSTASFTLYINSIDNFISDIPLKKEDSETSRSTLSSANSTPVRRIVQSKGLTAPFKSKIIEAVIQIQYSGGPGMVAGYCRQCAIALTIEVCPSIMITKWDVLPSEIPTHCYLVLDILNCTGGEMEVLYASNKRIHIEASDICRVPVPVERCPLSAMTESFGPSWASVDICGHLWKYLDDPTDQRKGKLLKACRKHLENLVDLQWTSISFLKNKNDIFALNIIIVIVLQTVLILIHFRTSDSKTVISSVISCSQITGRASISEIPWTDDMLGFILMSPIRWEVLVNGKECKPELESCFLVGDLITFSIKLLNISDVSLLSLNLFVRGYQDHQNGNQSFRIETKRAVSGRDRLHIDEIKPHDEFSHECGFTFFHSGVYKVDILCSHNDPVLLQTPNLLELDTDSIASIRGKKPKTNYPRSWHKDPCLIQKCSPPTIDINIFEE</sequence>
<dbReference type="Proteomes" id="UP000887013">
    <property type="component" value="Unassembled WGS sequence"/>
</dbReference>
<dbReference type="Pfam" id="PF26254">
    <property type="entry name" value="Ig_TRAPPC9-Trs120_1st"/>
    <property type="match status" value="1"/>
</dbReference>
<dbReference type="OrthoDB" id="27962at2759"/>
<keyword evidence="2" id="KW-0812">Transmembrane</keyword>
<dbReference type="GO" id="GO:0005802">
    <property type="term" value="C:trans-Golgi network"/>
    <property type="evidence" value="ECO:0007669"/>
    <property type="project" value="TreeGrafter"/>
</dbReference>
<evidence type="ECO:0000313" key="6">
    <source>
        <dbReference type="Proteomes" id="UP000887013"/>
    </source>
</evidence>
<dbReference type="EMBL" id="BMAW01043172">
    <property type="protein sequence ID" value="GFS37941.1"/>
    <property type="molecule type" value="Genomic_DNA"/>
</dbReference>
<evidence type="ECO:0000256" key="1">
    <source>
        <dbReference type="ARBA" id="ARBA00008459"/>
    </source>
</evidence>
<name>A0A8X6ICX3_NEPPI</name>
<keyword evidence="2" id="KW-0472">Membrane</keyword>
<comment type="caution">
    <text evidence="5">The sequence shown here is derived from an EMBL/GenBank/DDBJ whole genome shotgun (WGS) entry which is preliminary data.</text>
</comment>
<feature type="domain" description="Trs120/TRAPPC9 N-terminal" evidence="3">
    <location>
        <begin position="226"/>
        <end position="369"/>
    </location>
</feature>